<comment type="caution">
    <text evidence="6">The sequence shown here is derived from an EMBL/GenBank/DDBJ whole genome shotgun (WGS) entry which is preliminary data.</text>
</comment>
<accession>A0AAE3NZJ9</accession>
<dbReference type="Pfam" id="PF01951">
    <property type="entry name" value="Archease"/>
    <property type="match status" value="1"/>
</dbReference>
<dbReference type="InterPro" id="IPR036820">
    <property type="entry name" value="Archease_dom_sf"/>
</dbReference>
<dbReference type="SUPFAM" id="SSF69819">
    <property type="entry name" value="MTH1598-like"/>
    <property type="match status" value="1"/>
</dbReference>
<comment type="similarity">
    <text evidence="1">Belongs to the archease family.</text>
</comment>
<dbReference type="InterPro" id="IPR002804">
    <property type="entry name" value="Archease"/>
</dbReference>
<evidence type="ECO:0000256" key="2">
    <source>
        <dbReference type="ARBA" id="ARBA00022694"/>
    </source>
</evidence>
<dbReference type="PANTHER" id="PTHR12682:SF11">
    <property type="entry name" value="PROTEIN ARCHEASE"/>
    <property type="match status" value="1"/>
</dbReference>
<feature type="domain" description="Archease" evidence="5">
    <location>
        <begin position="3"/>
        <end position="141"/>
    </location>
</feature>
<protein>
    <submittedName>
        <fullName evidence="6">Archease</fullName>
    </submittedName>
</protein>
<keyword evidence="7" id="KW-1185">Reference proteome</keyword>
<dbReference type="PANTHER" id="PTHR12682">
    <property type="entry name" value="ARCHEASE"/>
    <property type="match status" value="1"/>
</dbReference>
<evidence type="ECO:0000256" key="3">
    <source>
        <dbReference type="ARBA" id="ARBA00022723"/>
    </source>
</evidence>
<evidence type="ECO:0000256" key="1">
    <source>
        <dbReference type="ARBA" id="ARBA00007963"/>
    </source>
</evidence>
<gene>
    <name evidence="6" type="ORF">P0M35_12370</name>
</gene>
<evidence type="ECO:0000259" key="5">
    <source>
        <dbReference type="Pfam" id="PF01951"/>
    </source>
</evidence>
<dbReference type="AlphaFoldDB" id="A0AAE3NZJ9"/>
<name>A0AAE3NZJ9_9BACT</name>
<proteinExistence type="inferred from homology"/>
<evidence type="ECO:0000313" key="6">
    <source>
        <dbReference type="EMBL" id="MDF1612951.1"/>
    </source>
</evidence>
<dbReference type="GO" id="GO:0046872">
    <property type="term" value="F:metal ion binding"/>
    <property type="evidence" value="ECO:0007669"/>
    <property type="project" value="UniProtKB-KW"/>
</dbReference>
<dbReference type="Gene3D" id="3.55.10.10">
    <property type="entry name" value="Archease domain"/>
    <property type="match status" value="1"/>
</dbReference>
<keyword evidence="4" id="KW-0106">Calcium</keyword>
<evidence type="ECO:0000313" key="7">
    <source>
        <dbReference type="Proteomes" id="UP001221302"/>
    </source>
</evidence>
<evidence type="ECO:0000256" key="4">
    <source>
        <dbReference type="ARBA" id="ARBA00022837"/>
    </source>
</evidence>
<dbReference type="Proteomes" id="UP001221302">
    <property type="component" value="Unassembled WGS sequence"/>
</dbReference>
<keyword evidence="3" id="KW-0479">Metal-binding</keyword>
<reference evidence="6" key="1">
    <citation type="submission" date="2023-03" db="EMBL/GenBank/DDBJ databases">
        <title>Stygiobacter electus gen. nov., sp. nov., facultatively anaerobic thermotolerant bacterium of the class Ignavibacteria from a well of Yessentuki mineral water deposit.</title>
        <authorList>
            <person name="Podosokorskaya O.A."/>
            <person name="Elcheninov A.G."/>
            <person name="Petrova N.F."/>
            <person name="Zavarzina D.G."/>
            <person name="Kublanov I.V."/>
            <person name="Merkel A.Y."/>
        </authorList>
    </citation>
    <scope>NUCLEOTIDE SEQUENCE</scope>
    <source>
        <strain evidence="6">09-Me</strain>
    </source>
</reference>
<dbReference type="RefSeq" id="WP_321536722.1">
    <property type="nucleotide sequence ID" value="NZ_JARGDL010000022.1"/>
</dbReference>
<sequence length="141" mass="16212">MPFKIIDHTADVAIIAYGNSIEDLFESACLGWKFISLETQIENFELSKKFLFSSSSYEELLIELLNELNFQLYANKFVFLKINKLTLTKVDSSIQLNVEAAGQKYNPEIHTIKEEIKGVTFHQIKIENVNGIFQTKIVFDI</sequence>
<dbReference type="EMBL" id="JARGDL010000022">
    <property type="protein sequence ID" value="MDF1612951.1"/>
    <property type="molecule type" value="Genomic_DNA"/>
</dbReference>
<organism evidence="6 7">
    <name type="scientific">Stygiobacter electus</name>
    <dbReference type="NCBI Taxonomy" id="3032292"/>
    <lineage>
        <taxon>Bacteria</taxon>
        <taxon>Pseudomonadati</taxon>
        <taxon>Ignavibacteriota</taxon>
        <taxon>Ignavibacteria</taxon>
        <taxon>Ignavibacteriales</taxon>
        <taxon>Melioribacteraceae</taxon>
        <taxon>Stygiobacter</taxon>
    </lineage>
</organism>
<dbReference type="GO" id="GO:0008033">
    <property type="term" value="P:tRNA processing"/>
    <property type="evidence" value="ECO:0007669"/>
    <property type="project" value="UniProtKB-KW"/>
</dbReference>
<keyword evidence="2" id="KW-0819">tRNA processing</keyword>
<dbReference type="InterPro" id="IPR023572">
    <property type="entry name" value="Archease_dom"/>
</dbReference>